<proteinExistence type="predicted"/>
<evidence type="ECO:0000313" key="2">
    <source>
        <dbReference type="EMBL" id="KAK7498788.1"/>
    </source>
</evidence>
<evidence type="ECO:0000256" key="1">
    <source>
        <dbReference type="SAM" id="MobiDB-lite"/>
    </source>
</evidence>
<comment type="caution">
    <text evidence="2">The sequence shown here is derived from an EMBL/GenBank/DDBJ whole genome shotgun (WGS) entry which is preliminary data.</text>
</comment>
<feature type="compositionally biased region" description="Polar residues" evidence="1">
    <location>
        <begin position="70"/>
        <end position="80"/>
    </location>
</feature>
<protein>
    <recommendedName>
        <fullName evidence="4">Secreted protein</fullName>
    </recommendedName>
</protein>
<organism evidence="2 3">
    <name type="scientific">Batillaria attramentaria</name>
    <dbReference type="NCBI Taxonomy" id="370345"/>
    <lineage>
        <taxon>Eukaryota</taxon>
        <taxon>Metazoa</taxon>
        <taxon>Spiralia</taxon>
        <taxon>Lophotrochozoa</taxon>
        <taxon>Mollusca</taxon>
        <taxon>Gastropoda</taxon>
        <taxon>Caenogastropoda</taxon>
        <taxon>Sorbeoconcha</taxon>
        <taxon>Cerithioidea</taxon>
        <taxon>Batillariidae</taxon>
        <taxon>Batillaria</taxon>
    </lineage>
</organism>
<name>A0ABD0LHA5_9CAEN</name>
<keyword evidence="3" id="KW-1185">Reference proteome</keyword>
<reference evidence="2 3" key="1">
    <citation type="journal article" date="2023" name="Sci. Data">
        <title>Genome assembly of the Korean intertidal mud-creeper Batillaria attramentaria.</title>
        <authorList>
            <person name="Patra A.K."/>
            <person name="Ho P.T."/>
            <person name="Jun S."/>
            <person name="Lee S.J."/>
            <person name="Kim Y."/>
            <person name="Won Y.J."/>
        </authorList>
    </citation>
    <scope>NUCLEOTIDE SEQUENCE [LARGE SCALE GENOMIC DNA]</scope>
    <source>
        <strain evidence="2">Wonlab-2016</strain>
    </source>
</reference>
<accession>A0ABD0LHA5</accession>
<gene>
    <name evidence="2" type="ORF">BaRGS_00009880</name>
</gene>
<dbReference type="EMBL" id="JACVVK020000048">
    <property type="protein sequence ID" value="KAK7498788.1"/>
    <property type="molecule type" value="Genomic_DNA"/>
</dbReference>
<evidence type="ECO:0008006" key="4">
    <source>
        <dbReference type="Google" id="ProtNLM"/>
    </source>
</evidence>
<dbReference type="AlphaFoldDB" id="A0ABD0LHA5"/>
<evidence type="ECO:0000313" key="3">
    <source>
        <dbReference type="Proteomes" id="UP001519460"/>
    </source>
</evidence>
<dbReference type="Proteomes" id="UP001519460">
    <property type="component" value="Unassembled WGS sequence"/>
</dbReference>
<feature type="region of interest" description="Disordered" evidence="1">
    <location>
        <begin position="53"/>
        <end position="83"/>
    </location>
</feature>
<sequence length="110" mass="11781">MHASLSLCSFTVGLTEQVRTERAAQFKRSVVVTLCCGVVIRVSAVGRVVGQAFQQGGGGNGNRRQRANGSMTQPSHTPQPGDQAFISQVRPVHGSPDFCRSCLLTLHFTP</sequence>